<dbReference type="PROSITE" id="PS00138">
    <property type="entry name" value="SUBTILASE_SER"/>
    <property type="match status" value="1"/>
</dbReference>
<dbReference type="InterPro" id="IPR022398">
    <property type="entry name" value="Peptidase_S8_His-AS"/>
</dbReference>
<evidence type="ECO:0000256" key="3">
    <source>
        <dbReference type="ARBA" id="ARBA00022801"/>
    </source>
</evidence>
<evidence type="ECO:0000256" key="5">
    <source>
        <dbReference type="PROSITE-ProRule" id="PRU01240"/>
    </source>
</evidence>
<dbReference type="PROSITE" id="PS51892">
    <property type="entry name" value="SUBTILASE"/>
    <property type="match status" value="1"/>
</dbReference>
<reference evidence="7" key="1">
    <citation type="submission" date="2020-08" db="EMBL/GenBank/DDBJ databases">
        <title>Genome public.</title>
        <authorList>
            <person name="Liu C."/>
            <person name="Sun Q."/>
        </authorList>
    </citation>
    <scope>NUCLEOTIDE SEQUENCE</scope>
    <source>
        <strain evidence="7">BX12</strain>
    </source>
</reference>
<comment type="caution">
    <text evidence="7">The sequence shown here is derived from an EMBL/GenBank/DDBJ whole genome shotgun (WGS) entry which is preliminary data.</text>
</comment>
<comment type="similarity">
    <text evidence="1 5">Belongs to the peptidase S8 family.</text>
</comment>
<keyword evidence="3 5" id="KW-0378">Hydrolase</keyword>
<gene>
    <name evidence="7" type="ORF">H9L42_08610</name>
</gene>
<dbReference type="GO" id="GO:0006508">
    <property type="term" value="P:proteolysis"/>
    <property type="evidence" value="ECO:0007669"/>
    <property type="project" value="UniProtKB-KW"/>
</dbReference>
<proteinExistence type="inferred from homology"/>
<evidence type="ECO:0000259" key="6">
    <source>
        <dbReference type="Pfam" id="PF00082"/>
    </source>
</evidence>
<evidence type="ECO:0000256" key="1">
    <source>
        <dbReference type="ARBA" id="ARBA00011073"/>
    </source>
</evidence>
<feature type="domain" description="Peptidase S8/S53" evidence="6">
    <location>
        <begin position="95"/>
        <end position="352"/>
    </location>
</feature>
<dbReference type="PROSITE" id="PS00137">
    <property type="entry name" value="SUBTILASE_HIS"/>
    <property type="match status" value="1"/>
</dbReference>
<dbReference type="InterPro" id="IPR023828">
    <property type="entry name" value="Peptidase_S8_Ser-AS"/>
</dbReference>
<dbReference type="InterPro" id="IPR050131">
    <property type="entry name" value="Peptidase_S8_subtilisin-like"/>
</dbReference>
<evidence type="ECO:0000256" key="2">
    <source>
        <dbReference type="ARBA" id="ARBA00022670"/>
    </source>
</evidence>
<organism evidence="7 8">
    <name type="scientific">Zhenpiania hominis</name>
    <dbReference type="NCBI Taxonomy" id="2763644"/>
    <lineage>
        <taxon>Bacteria</taxon>
        <taxon>Bacillati</taxon>
        <taxon>Bacillota</taxon>
        <taxon>Clostridia</taxon>
        <taxon>Peptostreptococcales</taxon>
        <taxon>Anaerovoracaceae</taxon>
        <taxon>Zhenpiania</taxon>
    </lineage>
</organism>
<dbReference type="InterPro" id="IPR037045">
    <property type="entry name" value="S8pro/Inhibitor_I9_sf"/>
</dbReference>
<feature type="active site" description="Charge relay system" evidence="5">
    <location>
        <position position="104"/>
    </location>
</feature>
<name>A0A923SW10_9FIRM</name>
<evidence type="ECO:0000313" key="7">
    <source>
        <dbReference type="EMBL" id="MBC6679888.1"/>
    </source>
</evidence>
<dbReference type="Proteomes" id="UP000602647">
    <property type="component" value="Unassembled WGS sequence"/>
</dbReference>
<dbReference type="InterPro" id="IPR015500">
    <property type="entry name" value="Peptidase_S8_subtilisin-rel"/>
</dbReference>
<keyword evidence="4 5" id="KW-0720">Serine protease</keyword>
<dbReference type="InterPro" id="IPR036852">
    <property type="entry name" value="Peptidase_S8/S53_dom_sf"/>
</dbReference>
<protein>
    <submittedName>
        <fullName evidence="7">S8 family peptidase</fullName>
    </submittedName>
</protein>
<dbReference type="EMBL" id="JACRYT010000007">
    <property type="protein sequence ID" value="MBC6679888.1"/>
    <property type="molecule type" value="Genomic_DNA"/>
</dbReference>
<dbReference type="Gene3D" id="3.30.70.80">
    <property type="entry name" value="Peptidase S8 propeptide/proteinase inhibitor I9"/>
    <property type="match status" value="1"/>
</dbReference>
<dbReference type="PRINTS" id="PR00723">
    <property type="entry name" value="SUBTILISIN"/>
</dbReference>
<keyword evidence="2 5" id="KW-0645">Protease</keyword>
<feature type="active site" description="Charge relay system" evidence="5">
    <location>
        <position position="139"/>
    </location>
</feature>
<dbReference type="GO" id="GO:0004252">
    <property type="term" value="F:serine-type endopeptidase activity"/>
    <property type="evidence" value="ECO:0007669"/>
    <property type="project" value="UniProtKB-UniRule"/>
</dbReference>
<evidence type="ECO:0000256" key="4">
    <source>
        <dbReference type="ARBA" id="ARBA00022825"/>
    </source>
</evidence>
<dbReference type="Pfam" id="PF00082">
    <property type="entry name" value="Peptidase_S8"/>
    <property type="match status" value="1"/>
</dbReference>
<keyword evidence="8" id="KW-1185">Reference proteome</keyword>
<dbReference type="RefSeq" id="WP_187302987.1">
    <property type="nucleotide sequence ID" value="NZ_JACRYT010000007.1"/>
</dbReference>
<dbReference type="SUPFAM" id="SSF52743">
    <property type="entry name" value="Subtilisin-like"/>
    <property type="match status" value="1"/>
</dbReference>
<evidence type="ECO:0000313" key="8">
    <source>
        <dbReference type="Proteomes" id="UP000602647"/>
    </source>
</evidence>
<accession>A0A923SW10</accession>
<sequence>MKQKKHGSRPFILYPRQSIDSVRQCVLENFGSIKYELPFLNALCVEIPEEKVGAIRTNQRIAMMSEDIEVSKLPVETASCQRPFHSPACVPCRRGEGVCLAVIDTGVAPHYDLIRPFNRILHFEDFVNGQKQPYDDDGHGTHVAGIAVGNGYSSGGKYCGTAPGAALVSLKALDGEGNGNASDILAAMQWIYENHRRYHIRVVNLSLGVASSERAQIDPLVIGANALVCAGLCVVAAAGNSGPERKSITSPGTSPLVLTVGSCDQKGSIPTFSSRGPAPAGQVKPDVVAPGVDILSLAAQNPKSYIAQTGTSMSSPYVAGLALDYCARCPGAHPLEIKSALMSLAQPLQGIGENDQGCGVLSAEALPNKASS</sequence>
<feature type="active site" description="Charge relay system" evidence="5">
    <location>
        <position position="312"/>
    </location>
</feature>
<dbReference type="CDD" id="cd07487">
    <property type="entry name" value="Peptidases_S8_1"/>
    <property type="match status" value="1"/>
</dbReference>
<dbReference type="AlphaFoldDB" id="A0A923SW10"/>
<dbReference type="InterPro" id="IPR000209">
    <property type="entry name" value="Peptidase_S8/S53_dom"/>
</dbReference>
<dbReference type="PANTHER" id="PTHR43806:SF11">
    <property type="entry name" value="CEREVISIN-RELATED"/>
    <property type="match status" value="1"/>
</dbReference>
<dbReference type="PANTHER" id="PTHR43806">
    <property type="entry name" value="PEPTIDASE S8"/>
    <property type="match status" value="1"/>
</dbReference>
<dbReference type="Gene3D" id="3.40.50.200">
    <property type="entry name" value="Peptidase S8/S53 domain"/>
    <property type="match status" value="1"/>
</dbReference>